<dbReference type="PATRIC" id="fig|1365257.3.peg.3734"/>
<gene>
    <name evidence="1" type="ORF">N478_03500</name>
</gene>
<dbReference type="AlphaFoldDB" id="A0A167KV50"/>
<organism evidence="1 2">
    <name type="scientific">Pseudoalteromonas luteoviolacea S4060-1</name>
    <dbReference type="NCBI Taxonomy" id="1365257"/>
    <lineage>
        <taxon>Bacteria</taxon>
        <taxon>Pseudomonadati</taxon>
        <taxon>Pseudomonadota</taxon>
        <taxon>Gammaproteobacteria</taxon>
        <taxon>Alteromonadales</taxon>
        <taxon>Pseudoalteromonadaceae</taxon>
        <taxon>Pseudoalteromonas</taxon>
    </lineage>
</organism>
<reference evidence="1 2" key="1">
    <citation type="submission" date="2013-07" db="EMBL/GenBank/DDBJ databases">
        <title>Comparative Genomic and Metabolomic Analysis of Twelve Strains of Pseudoalteromonas luteoviolacea.</title>
        <authorList>
            <person name="Vynne N.G."/>
            <person name="Mansson M."/>
            <person name="Gram L."/>
        </authorList>
    </citation>
    <scope>NUCLEOTIDE SEQUENCE [LARGE SCALE GENOMIC DNA]</scope>
    <source>
        <strain evidence="1 2">S4060-1</strain>
    </source>
</reference>
<evidence type="ECO:0000313" key="2">
    <source>
        <dbReference type="Proteomes" id="UP000076661"/>
    </source>
</evidence>
<dbReference type="EMBL" id="AUXX01000034">
    <property type="protein sequence ID" value="KZN63328.1"/>
    <property type="molecule type" value="Genomic_DNA"/>
</dbReference>
<evidence type="ECO:0000313" key="1">
    <source>
        <dbReference type="EMBL" id="KZN63328.1"/>
    </source>
</evidence>
<sequence length="80" mass="9307">MSKPEIVSLSTQMILFELSKKAFSLGFEQALNNRKRFSQAELFESIGFYDLRGFHKKTVWLAYRSGRFEAATSFKVKAKY</sequence>
<dbReference type="Proteomes" id="UP000076661">
    <property type="component" value="Unassembled WGS sequence"/>
</dbReference>
<dbReference type="RefSeq" id="WP_063382111.1">
    <property type="nucleotide sequence ID" value="NZ_AUXX01000034.1"/>
</dbReference>
<name>A0A167KV50_9GAMM</name>
<accession>A0A167KV50</accession>
<protein>
    <submittedName>
        <fullName evidence="1">Uncharacterized protein</fullName>
    </submittedName>
</protein>
<proteinExistence type="predicted"/>
<comment type="caution">
    <text evidence="1">The sequence shown here is derived from an EMBL/GenBank/DDBJ whole genome shotgun (WGS) entry which is preliminary data.</text>
</comment>